<dbReference type="EMBL" id="JAANIT010001524">
    <property type="protein sequence ID" value="KAG1539889.1"/>
    <property type="molecule type" value="Genomic_DNA"/>
</dbReference>
<organism evidence="1 2">
    <name type="scientific">Rhizopus oryzae</name>
    <name type="common">Mucormycosis agent</name>
    <name type="synonym">Rhizopus arrhizus var. delemar</name>
    <dbReference type="NCBI Taxonomy" id="64495"/>
    <lineage>
        <taxon>Eukaryota</taxon>
        <taxon>Fungi</taxon>
        <taxon>Fungi incertae sedis</taxon>
        <taxon>Mucoromycota</taxon>
        <taxon>Mucoromycotina</taxon>
        <taxon>Mucoromycetes</taxon>
        <taxon>Mucorales</taxon>
        <taxon>Mucorineae</taxon>
        <taxon>Rhizopodaceae</taxon>
        <taxon>Rhizopus</taxon>
    </lineage>
</organism>
<comment type="caution">
    <text evidence="1">The sequence shown here is derived from an EMBL/GenBank/DDBJ whole genome shotgun (WGS) entry which is preliminary data.</text>
</comment>
<gene>
    <name evidence="1" type="ORF">G6F51_008859</name>
</gene>
<dbReference type="OrthoDB" id="2218926at2759"/>
<sequence>MPLPSFTDTYNVHSIHRLNMHRRLQLPETMVDPLSFLDSLNGLLSVPSSISLTTYAMTRFHLHHHPILGEDSSNGFPMSPASVSYTLTAIARNLVSFLIHIGYETELRSQLSKFNITVRDDFDPLDPSIIRDPTLVNEPIDRKVHHARKAFLHRIRVALRRFRTLIYNAVTNFFVQFGLIGLDNLASYDLVPPYKYCTGHILDHV</sequence>
<dbReference type="Proteomes" id="UP000717996">
    <property type="component" value="Unassembled WGS sequence"/>
</dbReference>
<evidence type="ECO:0000313" key="1">
    <source>
        <dbReference type="EMBL" id="KAG1539889.1"/>
    </source>
</evidence>
<dbReference type="AlphaFoldDB" id="A0A9P6Y5G4"/>
<protein>
    <submittedName>
        <fullName evidence="1">Uncharacterized protein</fullName>
    </submittedName>
</protein>
<proteinExistence type="predicted"/>
<accession>A0A9P6Y5G4</accession>
<reference evidence="1" key="1">
    <citation type="journal article" date="2020" name="Microb. Genom.">
        <title>Genetic diversity of clinical and environmental Mucorales isolates obtained from an investigation of mucormycosis cases among solid organ transplant recipients.</title>
        <authorList>
            <person name="Nguyen M.H."/>
            <person name="Kaul D."/>
            <person name="Muto C."/>
            <person name="Cheng S.J."/>
            <person name="Richter R.A."/>
            <person name="Bruno V.M."/>
            <person name="Liu G."/>
            <person name="Beyhan S."/>
            <person name="Sundermann A.J."/>
            <person name="Mounaud S."/>
            <person name="Pasculle A.W."/>
            <person name="Nierman W.C."/>
            <person name="Driscoll E."/>
            <person name="Cumbie R."/>
            <person name="Clancy C.J."/>
            <person name="Dupont C.L."/>
        </authorList>
    </citation>
    <scope>NUCLEOTIDE SEQUENCE</scope>
    <source>
        <strain evidence="1">GL16</strain>
    </source>
</reference>
<evidence type="ECO:0000313" key="2">
    <source>
        <dbReference type="Proteomes" id="UP000717996"/>
    </source>
</evidence>
<name>A0A9P6Y5G4_RHIOR</name>